<evidence type="ECO:0000313" key="2">
    <source>
        <dbReference type="Proteomes" id="UP000290545"/>
    </source>
</evidence>
<reference evidence="1 2" key="1">
    <citation type="submission" date="2019-01" db="EMBL/GenBank/DDBJ databases">
        <title>Filimonas sp. strain TTM-71.</title>
        <authorList>
            <person name="Chen W.-M."/>
        </authorList>
    </citation>
    <scope>NUCLEOTIDE SEQUENCE [LARGE SCALE GENOMIC DNA]</scope>
    <source>
        <strain evidence="1 2">TTM-71</strain>
    </source>
</reference>
<dbReference type="OrthoDB" id="675965at2"/>
<evidence type="ECO:0000313" key="1">
    <source>
        <dbReference type="EMBL" id="RXK85287.1"/>
    </source>
</evidence>
<dbReference type="RefSeq" id="WP_129001039.1">
    <property type="nucleotide sequence ID" value="NZ_SDHZ01000001.1"/>
</dbReference>
<name>A0A4Q1D7M3_9BACT</name>
<gene>
    <name evidence="1" type="ORF">ESB13_00210</name>
</gene>
<dbReference type="AlphaFoldDB" id="A0A4Q1D7M3"/>
<sequence length="80" mass="9259">MASEILLVQHNSNGFSKPSYERELQFINNVTSFVSTFAMFQQSYEIFDVGAHKKISRRKRCHDLYQASSLPAFHFAIPMN</sequence>
<dbReference type="Proteomes" id="UP000290545">
    <property type="component" value="Unassembled WGS sequence"/>
</dbReference>
<proteinExistence type="predicted"/>
<organism evidence="1 2">
    <name type="scientific">Filimonas effusa</name>
    <dbReference type="NCBI Taxonomy" id="2508721"/>
    <lineage>
        <taxon>Bacteria</taxon>
        <taxon>Pseudomonadati</taxon>
        <taxon>Bacteroidota</taxon>
        <taxon>Chitinophagia</taxon>
        <taxon>Chitinophagales</taxon>
        <taxon>Chitinophagaceae</taxon>
        <taxon>Filimonas</taxon>
    </lineage>
</organism>
<protein>
    <submittedName>
        <fullName evidence="1">Uncharacterized protein</fullName>
    </submittedName>
</protein>
<dbReference type="EMBL" id="SDHZ01000001">
    <property type="protein sequence ID" value="RXK85287.1"/>
    <property type="molecule type" value="Genomic_DNA"/>
</dbReference>
<keyword evidence="2" id="KW-1185">Reference proteome</keyword>
<comment type="caution">
    <text evidence="1">The sequence shown here is derived from an EMBL/GenBank/DDBJ whole genome shotgun (WGS) entry which is preliminary data.</text>
</comment>
<accession>A0A4Q1D7M3</accession>